<comment type="caution">
    <text evidence="2">The sequence shown here is derived from an EMBL/GenBank/DDBJ whole genome shotgun (WGS) entry which is preliminary data.</text>
</comment>
<sequence>MKASEKLDNSNKKAKGGNSSNKKILVKILELLQKLCDYLATSGRASKLKECFNINQPFHSCQAAGQCSHFRSKSHDRSASASHHANAGNQNLFSPGNTNNGHTQSRNNHGKDCSISFSSSSQSLKHQAFPQTPNSALFKDDANNILTLLCELQYEVANVRKRITALELANQRMSHIELHLAFFNDSGPTPMQEDPSKQLFYLSQFITPQGTHLLSWASYLINLTDKRGYVLFISGIWIFRNKPQTTIPNSNNQLIDKYLPPCTSFPPSTKNWIVTLDDSSSPLFGKQLSARATCFFASLLCSLILPMANEHIRYDTTEVVFPFTWADINEVFPPPTHSCYNEILPKKKDTGFLNSISWNYQRMAFLHLLLSMLLLQFPLPTPPK</sequence>
<reference evidence="2 3" key="2">
    <citation type="submission" date="2017-10" db="EMBL/GenBank/DDBJ databases">
        <title>Genome analyses suggest a sexual origin of heterokaryosis in a supposedly ancient asexual fungus.</title>
        <authorList>
            <person name="Corradi N."/>
            <person name="Sedzielewska K."/>
            <person name="Noel J."/>
            <person name="Charron P."/>
            <person name="Farinelli L."/>
            <person name="Marton T."/>
            <person name="Kruger M."/>
            <person name="Pelin A."/>
            <person name="Brachmann A."/>
            <person name="Corradi N."/>
        </authorList>
    </citation>
    <scope>NUCLEOTIDE SEQUENCE [LARGE SCALE GENOMIC DNA]</scope>
    <source>
        <strain evidence="2 3">A1</strain>
    </source>
</reference>
<feature type="region of interest" description="Disordered" evidence="1">
    <location>
        <begin position="74"/>
        <end position="117"/>
    </location>
</feature>
<gene>
    <name evidence="2" type="ORF">RhiirA1_466353</name>
</gene>
<organism evidence="2 3">
    <name type="scientific">Rhizophagus irregularis</name>
    <dbReference type="NCBI Taxonomy" id="588596"/>
    <lineage>
        <taxon>Eukaryota</taxon>
        <taxon>Fungi</taxon>
        <taxon>Fungi incertae sedis</taxon>
        <taxon>Mucoromycota</taxon>
        <taxon>Glomeromycotina</taxon>
        <taxon>Glomeromycetes</taxon>
        <taxon>Glomerales</taxon>
        <taxon>Glomeraceae</taxon>
        <taxon>Rhizophagus</taxon>
    </lineage>
</organism>
<proteinExistence type="predicted"/>
<evidence type="ECO:0000313" key="3">
    <source>
        <dbReference type="Proteomes" id="UP000232688"/>
    </source>
</evidence>
<evidence type="ECO:0000256" key="1">
    <source>
        <dbReference type="SAM" id="MobiDB-lite"/>
    </source>
</evidence>
<dbReference type="EMBL" id="LLXH01000967">
    <property type="protein sequence ID" value="PKC61560.1"/>
    <property type="molecule type" value="Genomic_DNA"/>
</dbReference>
<dbReference type="Proteomes" id="UP000232688">
    <property type="component" value="Unassembled WGS sequence"/>
</dbReference>
<dbReference type="VEuPathDB" id="FungiDB:RhiirA1_466353"/>
<reference evidence="2 3" key="1">
    <citation type="submission" date="2017-10" db="EMBL/GenBank/DDBJ databases">
        <title>Extensive intraspecific genome diversity in a model arbuscular mycorrhizal fungus.</title>
        <authorList>
            <person name="Chen E.C.H."/>
            <person name="Morin E."/>
            <person name="Baudet D."/>
            <person name="Noel J."/>
            <person name="Ndikumana S."/>
            <person name="Charron P."/>
            <person name="St-Onge C."/>
            <person name="Giorgi J."/>
            <person name="Grigoriev I.V."/>
            <person name="Roux C."/>
            <person name="Martin F.M."/>
            <person name="Corradi N."/>
        </authorList>
    </citation>
    <scope>NUCLEOTIDE SEQUENCE [LARGE SCALE GENOMIC DNA]</scope>
    <source>
        <strain evidence="2 3">A1</strain>
    </source>
</reference>
<accession>A0A2N0RE34</accession>
<name>A0A2N0RE34_9GLOM</name>
<evidence type="ECO:0000313" key="2">
    <source>
        <dbReference type="EMBL" id="PKC61560.1"/>
    </source>
</evidence>
<dbReference type="AlphaFoldDB" id="A0A2N0RE34"/>
<feature type="compositionally biased region" description="Polar residues" evidence="1">
    <location>
        <begin position="87"/>
        <end position="107"/>
    </location>
</feature>
<protein>
    <submittedName>
        <fullName evidence="2">Uncharacterized protein</fullName>
    </submittedName>
</protein>